<dbReference type="AlphaFoldDB" id="A0AAW8NP71"/>
<dbReference type="Gene3D" id="2.40.30.170">
    <property type="match status" value="1"/>
</dbReference>
<evidence type="ECO:0000313" key="5">
    <source>
        <dbReference type="Proteomes" id="UP001259340"/>
    </source>
</evidence>
<dbReference type="Proteomes" id="UP001271263">
    <property type="component" value="Unassembled WGS sequence"/>
</dbReference>
<dbReference type="NCBIfam" id="TIGR01730">
    <property type="entry name" value="RND_mfp"/>
    <property type="match status" value="1"/>
</dbReference>
<dbReference type="PROSITE" id="PS51257">
    <property type="entry name" value="PROKAR_LIPOPROTEIN"/>
    <property type="match status" value="1"/>
</dbReference>
<reference evidence="3" key="2">
    <citation type="submission" date="2022-11" db="EMBL/GenBank/DDBJ databases">
        <title>Prophages regulate Shewanella fidelis motility and biofilm formation: implications for gut colonization dynamics in Ciona robusta.</title>
        <authorList>
            <person name="Natarajan O."/>
            <person name="Gibboney S.L."/>
            <person name="Young M.N."/>
            <person name="Lim S.J."/>
            <person name="Pluta N."/>
            <person name="Atkinson C.G.F."/>
            <person name="Leigh B.A."/>
            <person name="Liberti A."/>
            <person name="Kees E."/>
            <person name="Breitbart M."/>
            <person name="Gralnick J."/>
            <person name="Dishaw L.J."/>
        </authorList>
    </citation>
    <scope>NUCLEOTIDE SEQUENCE</scope>
    <source>
        <strain evidence="3">3313</strain>
    </source>
</reference>
<evidence type="ECO:0000313" key="6">
    <source>
        <dbReference type="Proteomes" id="UP001271263"/>
    </source>
</evidence>
<accession>A0AAW8NP71</accession>
<dbReference type="EMBL" id="JAPMLD010000001">
    <property type="protein sequence ID" value="MDW4822603.1"/>
    <property type="molecule type" value="Genomic_DNA"/>
</dbReference>
<sequence length="370" mass="40210">MITTRVLANQKWLMGLVAISLVSACQDPVIEQAPQPSYQSVSSQSLVLADSYQYQQTFSGTIRSGNTTEIGFELSGKIKALAVDSGDNVKQGQQLAKLDTRLLVAAQNELNASLSQNKADLDLARATLDRSLGLQKQGYVSEQQLDELKGQLNSLLAAKTRLEASLLANQLKIDKSTLLAPFDGVISKRNHNLAEVVNVGSPVFTIIEHNNIQAYIGVPVEIASQLTSGQAVDITVRDQPLQGVIAGIGAELNPVTRTVDLRVTLPKSAKVINGELSYLHYQQTQANQGYWVPLSALTDGVRGLWNIYTLSPADNKLFSIERRDVEIIYTTDNKAFINGAISPNEQYVSQGLHKLVAGQLVSQQTQVATR</sequence>
<gene>
    <name evidence="3" type="ORF">OS133_12880</name>
    <name evidence="4" type="ORF">OS134_00740</name>
</gene>
<dbReference type="InterPro" id="IPR006143">
    <property type="entry name" value="RND_pump_MFP"/>
</dbReference>
<dbReference type="PANTHER" id="PTHR30469:SF11">
    <property type="entry name" value="BLL4320 PROTEIN"/>
    <property type="match status" value="1"/>
</dbReference>
<comment type="similarity">
    <text evidence="1">Belongs to the membrane fusion protein (MFP) (TC 8.A.1) family.</text>
</comment>
<dbReference type="Gene3D" id="1.10.287.470">
    <property type="entry name" value="Helix hairpin bin"/>
    <property type="match status" value="1"/>
</dbReference>
<dbReference type="Pfam" id="PF25973">
    <property type="entry name" value="BSH_CzcB"/>
    <property type="match status" value="1"/>
</dbReference>
<protein>
    <submittedName>
        <fullName evidence="3">Efflux RND transporter periplasmic adaptor subunit</fullName>
    </submittedName>
</protein>
<keyword evidence="6" id="KW-1185">Reference proteome</keyword>
<dbReference type="Gene3D" id="2.40.420.20">
    <property type="match status" value="1"/>
</dbReference>
<dbReference type="PANTHER" id="PTHR30469">
    <property type="entry name" value="MULTIDRUG RESISTANCE PROTEIN MDTA"/>
    <property type="match status" value="1"/>
</dbReference>
<dbReference type="InterPro" id="IPR058647">
    <property type="entry name" value="BSH_CzcB-like"/>
</dbReference>
<dbReference type="Proteomes" id="UP001259340">
    <property type="component" value="Unassembled WGS sequence"/>
</dbReference>
<evidence type="ECO:0000313" key="4">
    <source>
        <dbReference type="EMBL" id="MDW4822603.1"/>
    </source>
</evidence>
<dbReference type="SUPFAM" id="SSF111369">
    <property type="entry name" value="HlyD-like secretion proteins"/>
    <property type="match status" value="1"/>
</dbReference>
<reference evidence="4 6" key="1">
    <citation type="journal article" date="2022" name="bioRxiv">
        <title>Prophages regulate Shewanella fidelis 3313 motility and biofilm formation: implications for gut colonization dynamics in Ciona robusta.</title>
        <authorList>
            <person name="Natarajan O."/>
            <person name="Gibboney S.L."/>
            <person name="Young M.N."/>
            <person name="Lim S.J."/>
            <person name="Pluta N."/>
            <person name="Atkinson C.G."/>
            <person name="Leigh B.A."/>
            <person name="Liberti A."/>
            <person name="Kees E.D."/>
            <person name="Breitbart M."/>
            <person name="Gralnick J.A."/>
            <person name="Dishaw L.J."/>
        </authorList>
    </citation>
    <scope>NUCLEOTIDE SEQUENCE [LARGE SCALE GENOMIC DNA]</scope>
    <source>
        <strain evidence="4 6">JG4066</strain>
    </source>
</reference>
<comment type="caution">
    <text evidence="3">The sequence shown here is derived from an EMBL/GenBank/DDBJ whole genome shotgun (WGS) entry which is preliminary data.</text>
</comment>
<dbReference type="Gene3D" id="2.40.50.100">
    <property type="match status" value="1"/>
</dbReference>
<evidence type="ECO:0000259" key="2">
    <source>
        <dbReference type="Pfam" id="PF25973"/>
    </source>
</evidence>
<dbReference type="GO" id="GO:1990281">
    <property type="term" value="C:efflux pump complex"/>
    <property type="evidence" value="ECO:0007669"/>
    <property type="project" value="TreeGrafter"/>
</dbReference>
<proteinExistence type="inferred from homology"/>
<dbReference type="RefSeq" id="WP_310655088.1">
    <property type="nucleotide sequence ID" value="NZ_JAPMLA010000008.1"/>
</dbReference>
<dbReference type="EMBL" id="JAPMLE010000001">
    <property type="protein sequence ID" value="MDR8524521.1"/>
    <property type="molecule type" value="Genomic_DNA"/>
</dbReference>
<dbReference type="GO" id="GO:0015562">
    <property type="term" value="F:efflux transmembrane transporter activity"/>
    <property type="evidence" value="ECO:0007669"/>
    <property type="project" value="TreeGrafter"/>
</dbReference>
<organism evidence="3 5">
    <name type="scientific">Shewanella fidelis</name>
    <dbReference type="NCBI Taxonomy" id="173509"/>
    <lineage>
        <taxon>Bacteria</taxon>
        <taxon>Pseudomonadati</taxon>
        <taxon>Pseudomonadota</taxon>
        <taxon>Gammaproteobacteria</taxon>
        <taxon>Alteromonadales</taxon>
        <taxon>Shewanellaceae</taxon>
        <taxon>Shewanella</taxon>
    </lineage>
</organism>
<name>A0AAW8NP71_9GAMM</name>
<evidence type="ECO:0000313" key="3">
    <source>
        <dbReference type="EMBL" id="MDR8524521.1"/>
    </source>
</evidence>
<feature type="domain" description="CzcB-like barrel-sandwich hybrid" evidence="2">
    <location>
        <begin position="69"/>
        <end position="206"/>
    </location>
</feature>
<evidence type="ECO:0000256" key="1">
    <source>
        <dbReference type="ARBA" id="ARBA00009477"/>
    </source>
</evidence>